<dbReference type="PANTHER" id="PTHR10584:SF166">
    <property type="entry name" value="RIBOKINASE"/>
    <property type="match status" value="1"/>
</dbReference>
<dbReference type="PRINTS" id="PR00990">
    <property type="entry name" value="RIBOKINASE"/>
</dbReference>
<dbReference type="EMBL" id="CYYU01000017">
    <property type="protein sequence ID" value="CUN98139.1"/>
    <property type="molecule type" value="Genomic_DNA"/>
</dbReference>
<name>A0A174BD52_9FIRM</name>
<dbReference type="InterPro" id="IPR002173">
    <property type="entry name" value="Carboh/pur_kinase_PfkB_CS"/>
</dbReference>
<dbReference type="InterPro" id="IPR011611">
    <property type="entry name" value="PfkB_dom"/>
</dbReference>
<dbReference type="eggNOG" id="COG0524">
    <property type="taxonomic scope" value="Bacteria"/>
</dbReference>
<dbReference type="RefSeq" id="WP_055162423.1">
    <property type="nucleotide sequence ID" value="NZ_CABIWZ010000017.1"/>
</dbReference>
<evidence type="ECO:0000313" key="7">
    <source>
        <dbReference type="Proteomes" id="UP000095546"/>
    </source>
</evidence>
<organism evidence="6 7">
    <name type="scientific">Mitsuokella jalaludinii</name>
    <dbReference type="NCBI Taxonomy" id="187979"/>
    <lineage>
        <taxon>Bacteria</taxon>
        <taxon>Bacillati</taxon>
        <taxon>Bacillota</taxon>
        <taxon>Negativicutes</taxon>
        <taxon>Selenomonadales</taxon>
        <taxon>Selenomonadaceae</taxon>
        <taxon>Mitsuokella</taxon>
    </lineage>
</organism>
<dbReference type="STRING" id="187979.ERS852385_01843"/>
<dbReference type="InterPro" id="IPR002139">
    <property type="entry name" value="Ribo/fructo_kinase"/>
</dbReference>
<evidence type="ECO:0000256" key="2">
    <source>
        <dbReference type="ARBA" id="ARBA00022679"/>
    </source>
</evidence>
<sequence length="295" mass="31996">MEGKEPKRILVLGSAVIDVIIDIERLPKAGEDIPGIQKGMIVGGCAFNVSKILDGLHMPHDLCVPVGQGMYANRIRQALRQGAHDVLIEDTRCDNGYSLSLVEKDGERTFISIDGIETKWQDAWLANLDATRYDYIYASGYGFQDGNTSGDVIMRFLRCKKPDCRLILDPGPRLLGKQFEEELLQMGTILEMNQAEAKAMGQSEDVRQAARNLQKRTGQPVIVTMGKAGTLCCTSDEEPIVPAVPVKAIDTIGAGDSHTAGFLAALAQGKTLLEACAEANRVAARVVQHVGCSLQ</sequence>
<evidence type="ECO:0000256" key="3">
    <source>
        <dbReference type="ARBA" id="ARBA00022777"/>
    </source>
</evidence>
<dbReference type="GO" id="GO:0006796">
    <property type="term" value="P:phosphate-containing compound metabolic process"/>
    <property type="evidence" value="ECO:0007669"/>
    <property type="project" value="UniProtKB-ARBA"/>
</dbReference>
<dbReference type="PROSITE" id="PS00584">
    <property type="entry name" value="PFKB_KINASES_2"/>
    <property type="match status" value="1"/>
</dbReference>
<feature type="domain" description="Carbohydrate kinase PfkB" evidence="5">
    <location>
        <begin position="8"/>
        <end position="293"/>
    </location>
</feature>
<evidence type="ECO:0000256" key="1">
    <source>
        <dbReference type="ARBA" id="ARBA00010688"/>
    </source>
</evidence>
<dbReference type="GO" id="GO:0016301">
    <property type="term" value="F:kinase activity"/>
    <property type="evidence" value="ECO:0007669"/>
    <property type="project" value="UniProtKB-KW"/>
</dbReference>
<evidence type="ECO:0000313" key="6">
    <source>
        <dbReference type="EMBL" id="CUN98139.1"/>
    </source>
</evidence>
<dbReference type="Pfam" id="PF00294">
    <property type="entry name" value="PfkB"/>
    <property type="match status" value="1"/>
</dbReference>
<keyword evidence="2 4" id="KW-0808">Transferase</keyword>
<protein>
    <submittedName>
        <fullName evidence="6">Uncharacterized sugar kinase ydjH</fullName>
        <ecNumber evidence="6">2.7.1.-</ecNumber>
    </submittedName>
</protein>
<dbReference type="Proteomes" id="UP000095546">
    <property type="component" value="Unassembled WGS sequence"/>
</dbReference>
<dbReference type="Gene3D" id="3.40.1190.20">
    <property type="match status" value="1"/>
</dbReference>
<dbReference type="EC" id="2.7.1.-" evidence="6"/>
<dbReference type="OrthoDB" id="9775849at2"/>
<keyword evidence="7" id="KW-1185">Reference proteome</keyword>
<proteinExistence type="inferred from homology"/>
<dbReference type="PANTHER" id="PTHR10584">
    <property type="entry name" value="SUGAR KINASE"/>
    <property type="match status" value="1"/>
</dbReference>
<evidence type="ECO:0000256" key="4">
    <source>
        <dbReference type="RuleBase" id="RU003704"/>
    </source>
</evidence>
<dbReference type="GO" id="GO:0005829">
    <property type="term" value="C:cytosol"/>
    <property type="evidence" value="ECO:0007669"/>
    <property type="project" value="TreeGrafter"/>
</dbReference>
<evidence type="ECO:0000259" key="5">
    <source>
        <dbReference type="Pfam" id="PF00294"/>
    </source>
</evidence>
<accession>A0A174BD52</accession>
<comment type="similarity">
    <text evidence="1 4">Belongs to the carbohydrate kinase PfkB family.</text>
</comment>
<dbReference type="AlphaFoldDB" id="A0A174BD52"/>
<gene>
    <name evidence="6" type="primary">ydjH</name>
    <name evidence="6" type="ORF">ERS852385_01843</name>
</gene>
<dbReference type="SUPFAM" id="SSF53613">
    <property type="entry name" value="Ribokinase-like"/>
    <property type="match status" value="1"/>
</dbReference>
<reference evidence="6 7" key="1">
    <citation type="submission" date="2015-09" db="EMBL/GenBank/DDBJ databases">
        <authorList>
            <consortium name="Pathogen Informatics"/>
        </authorList>
    </citation>
    <scope>NUCLEOTIDE SEQUENCE [LARGE SCALE GENOMIC DNA]</scope>
    <source>
        <strain evidence="6 7">2789STDY5608828</strain>
    </source>
</reference>
<dbReference type="InterPro" id="IPR029056">
    <property type="entry name" value="Ribokinase-like"/>
</dbReference>
<keyword evidence="3 4" id="KW-0418">Kinase</keyword>